<feature type="domain" description="Cytochrome c" evidence="7">
    <location>
        <begin position="132"/>
        <end position="222"/>
    </location>
</feature>
<organism evidence="8 9">
    <name type="scientific">Herbaspirillum frisingense</name>
    <dbReference type="NCBI Taxonomy" id="92645"/>
    <lineage>
        <taxon>Bacteria</taxon>
        <taxon>Pseudomonadati</taxon>
        <taxon>Pseudomonadota</taxon>
        <taxon>Betaproteobacteria</taxon>
        <taxon>Burkholderiales</taxon>
        <taxon>Oxalobacteraceae</taxon>
        <taxon>Herbaspirillum</taxon>
    </lineage>
</organism>
<dbReference type="InterPro" id="IPR036909">
    <property type="entry name" value="Cyt_c-like_dom_sf"/>
</dbReference>
<evidence type="ECO:0000256" key="6">
    <source>
        <dbReference type="SAM" id="SignalP"/>
    </source>
</evidence>
<reference evidence="9" key="1">
    <citation type="journal article" date="2020" name="MBio">
        <title>Horizontal gene transfer to a defensive symbiont with a reduced genome amongst a multipartite beetle microbiome.</title>
        <authorList>
            <person name="Waterworth S.C."/>
            <person name="Florez L.V."/>
            <person name="Rees E.R."/>
            <person name="Hertweck C."/>
            <person name="Kaltenpoth M."/>
            <person name="Kwan J.C."/>
        </authorList>
    </citation>
    <scope>NUCLEOTIDE SEQUENCE [LARGE SCALE GENOMIC DNA]</scope>
</reference>
<accession>A0A7V8FWG3</accession>
<feature type="binding site" description="axial binding residue" evidence="5">
    <location>
        <position position="157"/>
    </location>
    <ligand>
        <name>heme c</name>
        <dbReference type="ChEBI" id="CHEBI:61717"/>
        <label>2</label>
    </ligand>
    <ligandPart>
        <name>Fe</name>
        <dbReference type="ChEBI" id="CHEBI:18248"/>
    </ligandPart>
</feature>
<feature type="chain" id="PRO_5031205566" evidence="6">
    <location>
        <begin position="33"/>
        <end position="252"/>
    </location>
</feature>
<dbReference type="InterPro" id="IPR050597">
    <property type="entry name" value="Cytochrome_c_Oxidase_Subunit"/>
</dbReference>
<feature type="binding site" description="covalent" evidence="4">
    <location>
        <position position="153"/>
    </location>
    <ligand>
        <name>heme c</name>
        <dbReference type="ChEBI" id="CHEBI:61717"/>
        <label>2</label>
    </ligand>
</feature>
<dbReference type="InterPro" id="IPR009056">
    <property type="entry name" value="Cyt_c-like_dom"/>
</dbReference>
<dbReference type="Proteomes" id="UP000462435">
    <property type="component" value="Unassembled WGS sequence"/>
</dbReference>
<dbReference type="SUPFAM" id="SSF46626">
    <property type="entry name" value="Cytochrome c"/>
    <property type="match status" value="2"/>
</dbReference>
<sequence>MRSRPIPLCWRSWLSAVCLALPAYLVADVALAQEAAPGAVLPAMAERVTACTACHGKEGRATADGYYPRIAGKPETYLFNQLQNFRDGRRQYPMMNYLLANLSDDYLHKIAGFFANEHPPYSPPVPPRVDSATLERGRLLVTDGIKERRIPACAACHGAALTGVQPAIPGLLGLPRDYINAQLGAWRNGVRKARQPDCMATIAHALTPEDINAASSWLAAQPVPPSSAPAASLPASLPMACGSMTQSSGAGR</sequence>
<evidence type="ECO:0000256" key="4">
    <source>
        <dbReference type="PIRSR" id="PIRSR000005-1"/>
    </source>
</evidence>
<keyword evidence="3 5" id="KW-0408">Iron</keyword>
<dbReference type="PANTHER" id="PTHR33751">
    <property type="entry name" value="CBB3-TYPE CYTOCHROME C OXIDASE SUBUNIT FIXP"/>
    <property type="match status" value="1"/>
</dbReference>
<protein>
    <submittedName>
        <fullName evidence="8">Cytochrome c4</fullName>
    </submittedName>
</protein>
<feature type="binding site" description="axial binding residue" evidence="5">
    <location>
        <position position="95"/>
    </location>
    <ligand>
        <name>heme c</name>
        <dbReference type="ChEBI" id="CHEBI:61717"/>
        <label>1</label>
    </ligand>
    <ligandPart>
        <name>Fe</name>
        <dbReference type="ChEBI" id="CHEBI:18248"/>
    </ligandPart>
</feature>
<comment type="caution">
    <text evidence="8">The sequence shown here is derived from an EMBL/GenBank/DDBJ whole genome shotgun (WGS) entry which is preliminary data.</text>
</comment>
<feature type="binding site" description="covalent" evidence="4">
    <location>
        <position position="156"/>
    </location>
    <ligand>
        <name>heme c</name>
        <dbReference type="ChEBI" id="CHEBI:61717"/>
        <label>2</label>
    </ligand>
</feature>
<evidence type="ECO:0000313" key="8">
    <source>
        <dbReference type="EMBL" id="KAF1043326.1"/>
    </source>
</evidence>
<name>A0A7V8FWG3_9BURK</name>
<dbReference type="GO" id="GO:0005506">
    <property type="term" value="F:iron ion binding"/>
    <property type="evidence" value="ECO:0007669"/>
    <property type="project" value="InterPro"/>
</dbReference>
<dbReference type="PIRSF" id="PIRSF000005">
    <property type="entry name" value="Cytochrome_c4"/>
    <property type="match status" value="1"/>
</dbReference>
<evidence type="ECO:0000256" key="5">
    <source>
        <dbReference type="PIRSR" id="PIRSR000005-2"/>
    </source>
</evidence>
<keyword evidence="2 5" id="KW-0479">Metal-binding</keyword>
<dbReference type="PROSITE" id="PS51007">
    <property type="entry name" value="CYTC"/>
    <property type="match status" value="2"/>
</dbReference>
<dbReference type="PANTHER" id="PTHR33751:SF11">
    <property type="entry name" value="BLL4483 PROTEIN"/>
    <property type="match status" value="1"/>
</dbReference>
<feature type="domain" description="Cytochrome c" evidence="7">
    <location>
        <begin position="33"/>
        <end position="118"/>
    </location>
</feature>
<feature type="signal peptide" evidence="6">
    <location>
        <begin position="1"/>
        <end position="32"/>
    </location>
</feature>
<feature type="binding site" description="axial binding residue" evidence="5">
    <location>
        <position position="199"/>
    </location>
    <ligand>
        <name>heme c</name>
        <dbReference type="ChEBI" id="CHEBI:61717"/>
        <label>2</label>
    </ligand>
    <ligandPart>
        <name>Fe</name>
        <dbReference type="ChEBI" id="CHEBI:18248"/>
    </ligandPart>
</feature>
<feature type="binding site" description="covalent" evidence="4">
    <location>
        <position position="51"/>
    </location>
    <ligand>
        <name>heme c</name>
        <dbReference type="ChEBI" id="CHEBI:61717"/>
        <label>1</label>
    </ligand>
</feature>
<proteinExistence type="predicted"/>
<evidence type="ECO:0000313" key="9">
    <source>
        <dbReference type="Proteomes" id="UP000462435"/>
    </source>
</evidence>
<dbReference type="GO" id="GO:0020037">
    <property type="term" value="F:heme binding"/>
    <property type="evidence" value="ECO:0007669"/>
    <property type="project" value="InterPro"/>
</dbReference>
<dbReference type="Gene3D" id="1.10.760.10">
    <property type="entry name" value="Cytochrome c-like domain"/>
    <property type="match status" value="2"/>
</dbReference>
<dbReference type="Pfam" id="PF00034">
    <property type="entry name" value="Cytochrom_C"/>
    <property type="match status" value="1"/>
</dbReference>
<feature type="binding site" description="axial binding residue" evidence="5">
    <location>
        <position position="55"/>
    </location>
    <ligand>
        <name>heme c</name>
        <dbReference type="ChEBI" id="CHEBI:61717"/>
        <label>1</label>
    </ligand>
    <ligandPart>
        <name>Fe</name>
        <dbReference type="ChEBI" id="CHEBI:18248"/>
    </ligandPart>
</feature>
<dbReference type="GO" id="GO:0042597">
    <property type="term" value="C:periplasmic space"/>
    <property type="evidence" value="ECO:0007669"/>
    <property type="project" value="InterPro"/>
</dbReference>
<dbReference type="GO" id="GO:0009055">
    <property type="term" value="F:electron transfer activity"/>
    <property type="evidence" value="ECO:0007669"/>
    <property type="project" value="InterPro"/>
</dbReference>
<dbReference type="EMBL" id="WNDX01000062">
    <property type="protein sequence ID" value="KAF1043326.1"/>
    <property type="molecule type" value="Genomic_DNA"/>
</dbReference>
<evidence type="ECO:0000259" key="7">
    <source>
        <dbReference type="PROSITE" id="PS51007"/>
    </source>
</evidence>
<feature type="binding site" description="covalent" evidence="4">
    <location>
        <position position="54"/>
    </location>
    <ligand>
        <name>heme c</name>
        <dbReference type="ChEBI" id="CHEBI:61717"/>
        <label>1</label>
    </ligand>
</feature>
<evidence type="ECO:0000256" key="1">
    <source>
        <dbReference type="ARBA" id="ARBA00022617"/>
    </source>
</evidence>
<dbReference type="AlphaFoldDB" id="A0A7V8FWG3"/>
<comment type="PTM">
    <text evidence="4">Binds 2 heme c groups covalently per subunit.</text>
</comment>
<gene>
    <name evidence="8" type="primary">cc4_2</name>
    <name evidence="8" type="ORF">GAK35_02253</name>
</gene>
<keyword evidence="6" id="KW-0732">Signal</keyword>
<evidence type="ECO:0000256" key="3">
    <source>
        <dbReference type="ARBA" id="ARBA00023004"/>
    </source>
</evidence>
<dbReference type="InterPro" id="IPR024167">
    <property type="entry name" value="Cytochrome_c4-like"/>
</dbReference>
<keyword evidence="1 4" id="KW-0349">Heme</keyword>
<evidence type="ECO:0000256" key="2">
    <source>
        <dbReference type="ARBA" id="ARBA00022723"/>
    </source>
</evidence>